<dbReference type="Gene3D" id="1.10.40.50">
    <property type="entry name" value="Probable gtpase engc, domain 3"/>
    <property type="match status" value="1"/>
</dbReference>
<keyword evidence="8 10" id="KW-0694">RNA-binding</keyword>
<keyword evidence="3 10" id="KW-0479">Metal-binding</keyword>
<evidence type="ECO:0000256" key="3">
    <source>
        <dbReference type="ARBA" id="ARBA00022723"/>
    </source>
</evidence>
<dbReference type="NCBIfam" id="TIGR00157">
    <property type="entry name" value="ribosome small subunit-dependent GTPase A"/>
    <property type="match status" value="1"/>
</dbReference>
<dbReference type="GO" id="GO:0005737">
    <property type="term" value="C:cytoplasm"/>
    <property type="evidence" value="ECO:0007669"/>
    <property type="project" value="UniProtKB-SubCell"/>
</dbReference>
<evidence type="ECO:0000313" key="13">
    <source>
        <dbReference type="EMBL" id="QKD84920.1"/>
    </source>
</evidence>
<dbReference type="PROSITE" id="PS51721">
    <property type="entry name" value="G_CP"/>
    <property type="match status" value="1"/>
</dbReference>
<name>A0A6M8BKY0_9CYAN</name>
<evidence type="ECO:0000313" key="14">
    <source>
        <dbReference type="Proteomes" id="UP000505210"/>
    </source>
</evidence>
<evidence type="ECO:0000256" key="9">
    <source>
        <dbReference type="ARBA" id="ARBA00023134"/>
    </source>
</evidence>
<evidence type="ECO:0000256" key="6">
    <source>
        <dbReference type="ARBA" id="ARBA00022801"/>
    </source>
</evidence>
<dbReference type="CDD" id="cd01854">
    <property type="entry name" value="YjeQ_EngC"/>
    <property type="match status" value="1"/>
</dbReference>
<dbReference type="PROSITE" id="PS50936">
    <property type="entry name" value="ENGC_GTPASE"/>
    <property type="match status" value="1"/>
</dbReference>
<protein>
    <recommendedName>
        <fullName evidence="10">Small ribosomal subunit biogenesis GTPase RsgA</fullName>
        <ecNumber evidence="10">3.6.1.-</ecNumber>
    </recommendedName>
</protein>
<evidence type="ECO:0000256" key="2">
    <source>
        <dbReference type="ARBA" id="ARBA00022517"/>
    </source>
</evidence>
<evidence type="ECO:0000256" key="8">
    <source>
        <dbReference type="ARBA" id="ARBA00022884"/>
    </source>
</evidence>
<evidence type="ECO:0000256" key="7">
    <source>
        <dbReference type="ARBA" id="ARBA00022833"/>
    </source>
</evidence>
<comment type="subcellular location">
    <subcellularLocation>
        <location evidence="10">Cytoplasm</location>
    </subcellularLocation>
</comment>
<feature type="binding site" evidence="10">
    <location>
        <position position="289"/>
    </location>
    <ligand>
        <name>Zn(2+)</name>
        <dbReference type="ChEBI" id="CHEBI:29105"/>
    </ligand>
</feature>
<evidence type="ECO:0000259" key="12">
    <source>
        <dbReference type="PROSITE" id="PS51721"/>
    </source>
</evidence>
<keyword evidence="14" id="KW-1185">Reference proteome</keyword>
<dbReference type="InterPro" id="IPR004881">
    <property type="entry name" value="Ribosome_biogen_GTPase_RsgA"/>
</dbReference>
<feature type="domain" description="CP-type G" evidence="12">
    <location>
        <begin position="108"/>
        <end position="266"/>
    </location>
</feature>
<organism evidence="13 14">
    <name type="scientific">Thermoleptolyngbya sichuanensis A183</name>
    <dbReference type="NCBI Taxonomy" id="2737172"/>
    <lineage>
        <taxon>Bacteria</taxon>
        <taxon>Bacillati</taxon>
        <taxon>Cyanobacteriota</taxon>
        <taxon>Cyanophyceae</taxon>
        <taxon>Oculatellales</taxon>
        <taxon>Oculatellaceae</taxon>
        <taxon>Thermoleptolyngbya</taxon>
        <taxon>Thermoleptolyngbya sichuanensis</taxon>
    </lineage>
</organism>
<comment type="subunit">
    <text evidence="10">Monomer. Associates with 30S ribosomal subunit, binds 16S rRNA.</text>
</comment>
<evidence type="ECO:0000256" key="10">
    <source>
        <dbReference type="HAMAP-Rule" id="MF_01820"/>
    </source>
</evidence>
<dbReference type="InterPro" id="IPR030378">
    <property type="entry name" value="G_CP_dom"/>
</dbReference>
<dbReference type="InterPro" id="IPR027417">
    <property type="entry name" value="P-loop_NTPase"/>
</dbReference>
<reference evidence="13 14" key="1">
    <citation type="submission" date="2020-05" db="EMBL/GenBank/DDBJ databases">
        <title>Complete genome sequence of of a novel Thermoleptolyngbya strain isolated from hot springs of Ganzi, Sichuan China.</title>
        <authorList>
            <person name="Tang J."/>
            <person name="Daroch M."/>
            <person name="Li L."/>
            <person name="Waleron K."/>
            <person name="Waleron M."/>
            <person name="Waleron M."/>
        </authorList>
    </citation>
    <scope>NUCLEOTIDE SEQUENCE [LARGE SCALE GENOMIC DNA]</scope>
    <source>
        <strain evidence="13 14">PKUAC-SCTA183</strain>
    </source>
</reference>
<keyword evidence="1 10" id="KW-0963">Cytoplasm</keyword>
<dbReference type="EC" id="3.6.1.-" evidence="10"/>
<dbReference type="GO" id="GO:0003924">
    <property type="term" value="F:GTPase activity"/>
    <property type="evidence" value="ECO:0007669"/>
    <property type="project" value="UniProtKB-UniRule"/>
</dbReference>
<evidence type="ECO:0000256" key="4">
    <source>
        <dbReference type="ARBA" id="ARBA00022730"/>
    </source>
</evidence>
<feature type="binding site" evidence="10">
    <location>
        <begin position="208"/>
        <end position="216"/>
    </location>
    <ligand>
        <name>GTP</name>
        <dbReference type="ChEBI" id="CHEBI:37565"/>
    </ligand>
</feature>
<dbReference type="RefSeq" id="WP_172358914.1">
    <property type="nucleotide sequence ID" value="NZ_CP053661.1"/>
</dbReference>
<gene>
    <name evidence="10 13" type="primary">rsgA</name>
    <name evidence="13" type="ORF">HPC62_11900</name>
</gene>
<comment type="function">
    <text evidence="10">One of several proteins that assist in the late maturation steps of the functional core of the 30S ribosomal subunit. Helps release RbfA from mature subunits. May play a role in the assembly of ribosomal proteins into the subunit. Circularly permuted GTPase that catalyzes slow GTP hydrolysis, GTPase activity is stimulated by the 30S ribosomal subunit.</text>
</comment>
<dbReference type="Proteomes" id="UP000505210">
    <property type="component" value="Chromosome"/>
</dbReference>
<dbReference type="KEGG" id="theu:HPC62_11900"/>
<keyword evidence="9 10" id="KW-0342">GTP-binding</keyword>
<dbReference type="SUPFAM" id="SSF52540">
    <property type="entry name" value="P-loop containing nucleoside triphosphate hydrolases"/>
    <property type="match status" value="1"/>
</dbReference>
<feature type="domain" description="EngC GTPase" evidence="11">
    <location>
        <begin position="117"/>
        <end position="264"/>
    </location>
</feature>
<dbReference type="PANTHER" id="PTHR32120:SF10">
    <property type="entry name" value="SMALL RIBOSOMAL SUBUNIT BIOGENESIS GTPASE RSGA"/>
    <property type="match status" value="1"/>
</dbReference>
<proteinExistence type="inferred from homology"/>
<comment type="cofactor">
    <cofactor evidence="10">
        <name>Zn(2+)</name>
        <dbReference type="ChEBI" id="CHEBI:29105"/>
    </cofactor>
    <text evidence="10">Binds 1 zinc ion per subunit.</text>
</comment>
<dbReference type="GO" id="GO:0019843">
    <property type="term" value="F:rRNA binding"/>
    <property type="evidence" value="ECO:0007669"/>
    <property type="project" value="UniProtKB-KW"/>
</dbReference>
<keyword evidence="6 10" id="KW-0378">Hydrolase</keyword>
<comment type="similarity">
    <text evidence="10">Belongs to the TRAFAC class YlqF/YawG GTPase family. RsgA subfamily.</text>
</comment>
<dbReference type="GO" id="GO:0046872">
    <property type="term" value="F:metal ion binding"/>
    <property type="evidence" value="ECO:0007669"/>
    <property type="project" value="UniProtKB-KW"/>
</dbReference>
<dbReference type="GO" id="GO:0005525">
    <property type="term" value="F:GTP binding"/>
    <property type="evidence" value="ECO:0007669"/>
    <property type="project" value="UniProtKB-UniRule"/>
</dbReference>
<evidence type="ECO:0000256" key="5">
    <source>
        <dbReference type="ARBA" id="ARBA00022741"/>
    </source>
</evidence>
<evidence type="ECO:0000256" key="1">
    <source>
        <dbReference type="ARBA" id="ARBA00022490"/>
    </source>
</evidence>
<dbReference type="EMBL" id="CP053661">
    <property type="protein sequence ID" value="QKD84920.1"/>
    <property type="molecule type" value="Genomic_DNA"/>
</dbReference>
<feature type="binding site" evidence="10">
    <location>
        <position position="296"/>
    </location>
    <ligand>
        <name>Zn(2+)</name>
        <dbReference type="ChEBI" id="CHEBI:29105"/>
    </ligand>
</feature>
<keyword evidence="2 10" id="KW-0690">Ribosome biogenesis</keyword>
<dbReference type="AlphaFoldDB" id="A0A6M8BKY0"/>
<keyword evidence="7 10" id="KW-0862">Zinc</keyword>
<feature type="binding site" evidence="10">
    <location>
        <begin position="156"/>
        <end position="159"/>
    </location>
    <ligand>
        <name>GTP</name>
        <dbReference type="ChEBI" id="CHEBI:37565"/>
    </ligand>
</feature>
<feature type="binding site" evidence="10">
    <location>
        <position position="294"/>
    </location>
    <ligand>
        <name>Zn(2+)</name>
        <dbReference type="ChEBI" id="CHEBI:29105"/>
    </ligand>
</feature>
<dbReference type="InterPro" id="IPR010914">
    <property type="entry name" value="RsgA_GTPase_dom"/>
</dbReference>
<dbReference type="Gene3D" id="3.40.50.300">
    <property type="entry name" value="P-loop containing nucleotide triphosphate hydrolases"/>
    <property type="match status" value="1"/>
</dbReference>
<accession>A0A6M8BKY0</accession>
<feature type="binding site" evidence="10">
    <location>
        <position position="302"/>
    </location>
    <ligand>
        <name>Zn(2+)</name>
        <dbReference type="ChEBI" id="CHEBI:29105"/>
    </ligand>
</feature>
<dbReference type="HAMAP" id="MF_01820">
    <property type="entry name" value="GTPase_RsgA"/>
    <property type="match status" value="1"/>
</dbReference>
<dbReference type="GO" id="GO:0042274">
    <property type="term" value="P:ribosomal small subunit biogenesis"/>
    <property type="evidence" value="ECO:0007669"/>
    <property type="project" value="UniProtKB-UniRule"/>
</dbReference>
<sequence>MTLPALGWSDRFVPHFSPYRAAGYVPARVVQEHRGRYQVYCETGEYSGEVSGKFRHLATSPRSFPAVGDWVALAFASPDGIASSSDRHAIIHAVLPRQSEFVRKAAGSKTEEQVIAANVDTVFLMTGLDHDFNLRRVERYLMLAWDSGARPVIVLNKADLCPNLGDRLAELEEVAFGVPIVAISALHGEGIDALVSYLQPGYTVALLGSSGVGKSTLTNSLLAHAAQATQAVRADDSRGRHTTTGRSLCLLSSGALLLDTPGMRELQPWATEDSLSQTFEDVEALATQCRFRDCRHEQEPGCAVQGAIASGTLDPKRLASYQKLQGELAYLERRQDQQAQLAEKQRWKQIHKQLRNHPKLRQ</sequence>
<keyword evidence="5 10" id="KW-0547">Nucleotide-binding</keyword>
<dbReference type="Pfam" id="PF03193">
    <property type="entry name" value="RsgA_GTPase"/>
    <property type="match status" value="1"/>
</dbReference>
<dbReference type="PANTHER" id="PTHR32120">
    <property type="entry name" value="SMALL RIBOSOMAL SUBUNIT BIOGENESIS GTPASE RSGA"/>
    <property type="match status" value="1"/>
</dbReference>
<evidence type="ECO:0000259" key="11">
    <source>
        <dbReference type="PROSITE" id="PS50936"/>
    </source>
</evidence>
<keyword evidence="4 10" id="KW-0699">rRNA-binding</keyword>